<dbReference type="AlphaFoldDB" id="A0A3N0HZT0"/>
<keyword evidence="1" id="KW-0479">Metal-binding</keyword>
<reference evidence="4 5" key="1">
    <citation type="submission" date="2018-11" db="EMBL/GenBank/DDBJ databases">
        <title>Clostridium sp. nov., a member of the family Erysipelotrichaceae isolated from pig faeces.</title>
        <authorList>
            <person name="Chang Y.-H."/>
        </authorList>
    </citation>
    <scope>NUCLEOTIDE SEQUENCE [LARGE SCALE GENOMIC DNA]</scope>
    <source>
        <strain evidence="4 5">YH-panp20</strain>
    </source>
</reference>
<feature type="domain" description="HIRAN" evidence="3">
    <location>
        <begin position="3"/>
        <end position="104"/>
    </location>
</feature>
<dbReference type="GO" id="GO:0008270">
    <property type="term" value="F:zinc ion binding"/>
    <property type="evidence" value="ECO:0007669"/>
    <property type="project" value="InterPro"/>
</dbReference>
<dbReference type="EMBL" id="RJQC01000002">
    <property type="protein sequence ID" value="RNM30295.1"/>
    <property type="molecule type" value="Genomic_DNA"/>
</dbReference>
<evidence type="ECO:0000256" key="2">
    <source>
        <dbReference type="ARBA" id="ARBA00022801"/>
    </source>
</evidence>
<dbReference type="OrthoDB" id="2988931at2"/>
<comment type="caution">
    <text evidence="4">The sequence shown here is derived from an EMBL/GenBank/DDBJ whole genome shotgun (WGS) entry which is preliminary data.</text>
</comment>
<accession>A0A3N0HZT0</accession>
<dbReference type="InterPro" id="IPR014905">
    <property type="entry name" value="HIRAN"/>
</dbReference>
<dbReference type="GO" id="GO:0016818">
    <property type="term" value="F:hydrolase activity, acting on acid anhydrides, in phosphorus-containing anhydrides"/>
    <property type="evidence" value="ECO:0007669"/>
    <property type="project" value="InterPro"/>
</dbReference>
<sequence>MKKTFFTITGTKYYYGSKFFEPGMRVQLIKDKENQYDREAIQVNVKGLGKVGYVANSPYTVLGESMSAGRLYDKIGNKAIGTVVYVLDNGILCSIDNIAKKKYR</sequence>
<gene>
    <name evidence="4" type="ORF">EDX97_05730</name>
</gene>
<dbReference type="Proteomes" id="UP000276568">
    <property type="component" value="Unassembled WGS sequence"/>
</dbReference>
<evidence type="ECO:0000259" key="3">
    <source>
        <dbReference type="SMART" id="SM00910"/>
    </source>
</evidence>
<keyword evidence="5" id="KW-1185">Reference proteome</keyword>
<dbReference type="Pfam" id="PF08797">
    <property type="entry name" value="HIRAN"/>
    <property type="match status" value="1"/>
</dbReference>
<evidence type="ECO:0000256" key="1">
    <source>
        <dbReference type="ARBA" id="ARBA00022723"/>
    </source>
</evidence>
<dbReference type="GO" id="GO:0003676">
    <property type="term" value="F:nucleic acid binding"/>
    <property type="evidence" value="ECO:0007669"/>
    <property type="project" value="InterPro"/>
</dbReference>
<protein>
    <submittedName>
        <fullName evidence="4">HIRAN domain-containing protein</fullName>
    </submittedName>
</protein>
<dbReference type="Gene3D" id="3.30.70.2330">
    <property type="match status" value="1"/>
</dbReference>
<proteinExistence type="predicted"/>
<dbReference type="SMART" id="SM00910">
    <property type="entry name" value="HIRAN"/>
    <property type="match status" value="1"/>
</dbReference>
<keyword evidence="2" id="KW-0378">Hydrolase</keyword>
<organism evidence="4 5">
    <name type="scientific">Absicoccus porci</name>
    <dbReference type="NCBI Taxonomy" id="2486576"/>
    <lineage>
        <taxon>Bacteria</taxon>
        <taxon>Bacillati</taxon>
        <taxon>Bacillota</taxon>
        <taxon>Erysipelotrichia</taxon>
        <taxon>Erysipelotrichales</taxon>
        <taxon>Erysipelotrichaceae</taxon>
        <taxon>Absicoccus</taxon>
    </lineage>
</organism>
<name>A0A3N0HZT0_9FIRM</name>
<evidence type="ECO:0000313" key="4">
    <source>
        <dbReference type="EMBL" id="RNM30295.1"/>
    </source>
</evidence>
<evidence type="ECO:0000313" key="5">
    <source>
        <dbReference type="Proteomes" id="UP000276568"/>
    </source>
</evidence>
<dbReference type="RefSeq" id="WP_128520219.1">
    <property type="nucleotide sequence ID" value="NZ_CAUWBR010000025.1"/>
</dbReference>